<protein>
    <submittedName>
        <fullName evidence="1">Uncharacterized protein</fullName>
    </submittedName>
</protein>
<evidence type="ECO:0000313" key="1">
    <source>
        <dbReference type="EMBL" id="KKL11431.1"/>
    </source>
</evidence>
<reference evidence="1" key="1">
    <citation type="journal article" date="2015" name="Nature">
        <title>Complex archaea that bridge the gap between prokaryotes and eukaryotes.</title>
        <authorList>
            <person name="Spang A."/>
            <person name="Saw J.H."/>
            <person name="Jorgensen S.L."/>
            <person name="Zaremba-Niedzwiedzka K."/>
            <person name="Martijn J."/>
            <person name="Lind A.E."/>
            <person name="van Eijk R."/>
            <person name="Schleper C."/>
            <person name="Guy L."/>
            <person name="Ettema T.J."/>
        </authorList>
    </citation>
    <scope>NUCLEOTIDE SEQUENCE</scope>
</reference>
<dbReference type="AlphaFoldDB" id="A0A0F9D0S5"/>
<accession>A0A0F9D0S5</accession>
<sequence>MYIEAKGREEENPSDPDYLAALKQWKLDVGMRGLRALIPSGTSLESVPEGLPGPDDEDYLDLMASMTIDPGVGRFTRYVQWVLHVACAGVDDIDDLSNALQRRIGVTEEDVAKAQAMFQGLEGGATDTGTPTQRGD</sequence>
<proteinExistence type="predicted"/>
<dbReference type="EMBL" id="LAZR01041656">
    <property type="protein sequence ID" value="KKL11431.1"/>
    <property type="molecule type" value="Genomic_DNA"/>
</dbReference>
<organism evidence="1">
    <name type="scientific">marine sediment metagenome</name>
    <dbReference type="NCBI Taxonomy" id="412755"/>
    <lineage>
        <taxon>unclassified sequences</taxon>
        <taxon>metagenomes</taxon>
        <taxon>ecological metagenomes</taxon>
    </lineage>
</organism>
<comment type="caution">
    <text evidence="1">The sequence shown here is derived from an EMBL/GenBank/DDBJ whole genome shotgun (WGS) entry which is preliminary data.</text>
</comment>
<gene>
    <name evidence="1" type="ORF">LCGC14_2545910</name>
</gene>
<name>A0A0F9D0S5_9ZZZZ</name>